<proteinExistence type="predicted"/>
<evidence type="ECO:0000313" key="3">
    <source>
        <dbReference type="Proteomes" id="UP000617734"/>
    </source>
</evidence>
<evidence type="ECO:0000256" key="1">
    <source>
        <dbReference type="SAM" id="MobiDB-lite"/>
    </source>
</evidence>
<name>A0A919FZ94_9ACTN</name>
<keyword evidence="3" id="KW-1185">Reference proteome</keyword>
<gene>
    <name evidence="2" type="ORF">GCM10018781_43730</name>
</gene>
<dbReference type="AlphaFoldDB" id="A0A919FZ94"/>
<comment type="caution">
    <text evidence="2">The sequence shown here is derived from an EMBL/GenBank/DDBJ whole genome shotgun (WGS) entry which is preliminary data.</text>
</comment>
<dbReference type="EMBL" id="BNBO01000025">
    <property type="protein sequence ID" value="GHH75257.1"/>
    <property type="molecule type" value="Genomic_DNA"/>
</dbReference>
<feature type="region of interest" description="Disordered" evidence="1">
    <location>
        <begin position="1"/>
        <end position="91"/>
    </location>
</feature>
<protein>
    <submittedName>
        <fullName evidence="2">Uncharacterized protein</fullName>
    </submittedName>
</protein>
<dbReference type="Proteomes" id="UP000617734">
    <property type="component" value="Unassembled WGS sequence"/>
</dbReference>
<accession>A0A919FZ94</accession>
<organism evidence="2 3">
    <name type="scientific">Kitasatospora indigofera</name>
    <dbReference type="NCBI Taxonomy" id="67307"/>
    <lineage>
        <taxon>Bacteria</taxon>
        <taxon>Bacillati</taxon>
        <taxon>Actinomycetota</taxon>
        <taxon>Actinomycetes</taxon>
        <taxon>Kitasatosporales</taxon>
        <taxon>Streptomycetaceae</taxon>
        <taxon>Kitasatospora</taxon>
    </lineage>
</organism>
<sequence length="120" mass="12222">MRFLVRRLPRSVRSSGARAPGTDGGPGPFRTAAGGPSASWGNVVGPTAAAVPGAPAPPGRATPSGEVPGAPPEWSGERPWPAGGAPDPEGGVAHLYITPRCHWHTMWRTLAKPGECSLGT</sequence>
<feature type="compositionally biased region" description="Low complexity" evidence="1">
    <location>
        <begin position="43"/>
        <end position="53"/>
    </location>
</feature>
<reference evidence="2" key="2">
    <citation type="submission" date="2020-09" db="EMBL/GenBank/DDBJ databases">
        <authorList>
            <person name="Sun Q."/>
            <person name="Ohkuma M."/>
        </authorList>
    </citation>
    <scope>NUCLEOTIDE SEQUENCE</scope>
    <source>
        <strain evidence="2">JCM 4646</strain>
    </source>
</reference>
<evidence type="ECO:0000313" key="2">
    <source>
        <dbReference type="EMBL" id="GHH75257.1"/>
    </source>
</evidence>
<feature type="compositionally biased region" description="Basic residues" evidence="1">
    <location>
        <begin position="1"/>
        <end position="10"/>
    </location>
</feature>
<reference evidence="2" key="1">
    <citation type="journal article" date="2014" name="Int. J. Syst. Evol. Microbiol.">
        <title>Complete genome sequence of Corynebacterium casei LMG S-19264T (=DSM 44701T), isolated from a smear-ripened cheese.</title>
        <authorList>
            <consortium name="US DOE Joint Genome Institute (JGI-PGF)"/>
            <person name="Walter F."/>
            <person name="Albersmeier A."/>
            <person name="Kalinowski J."/>
            <person name="Ruckert C."/>
        </authorList>
    </citation>
    <scope>NUCLEOTIDE SEQUENCE</scope>
    <source>
        <strain evidence="2">JCM 4646</strain>
    </source>
</reference>